<dbReference type="AlphaFoldDB" id="A0A1I7SF10"/>
<evidence type="ECO:0000313" key="4">
    <source>
        <dbReference type="Proteomes" id="UP000659654"/>
    </source>
</evidence>
<dbReference type="Proteomes" id="UP000095284">
    <property type="component" value="Unplaced"/>
</dbReference>
<evidence type="ECO:0000313" key="1">
    <source>
        <dbReference type="EMBL" id="CAD5211655.1"/>
    </source>
</evidence>
<evidence type="ECO:0000313" key="2">
    <source>
        <dbReference type="EMBL" id="CAG9088833.1"/>
    </source>
</evidence>
<sequence>MSFHLVSSSSPTGSLLHQSSVLDHHQECRSQFIIHDLRIFWTSLRIKVSLASDVLIPSHRHISIASPLQLFVTYRPFMDLNSNIPITKDLHPQQMQLKFG</sequence>
<reference evidence="5" key="1">
    <citation type="submission" date="2016-11" db="UniProtKB">
        <authorList>
            <consortium name="WormBaseParasite"/>
        </authorList>
    </citation>
    <scope>IDENTIFICATION</scope>
</reference>
<dbReference type="WBParaSite" id="BXY_1162100.1">
    <property type="protein sequence ID" value="BXY_1162100.1"/>
    <property type="gene ID" value="BXY_1162100"/>
</dbReference>
<protein>
    <submittedName>
        <fullName evidence="1">(pine wood nematode) hypothetical protein</fullName>
    </submittedName>
</protein>
<organism evidence="3 5">
    <name type="scientific">Bursaphelenchus xylophilus</name>
    <name type="common">Pinewood nematode worm</name>
    <name type="synonym">Aphelenchoides xylophilus</name>
    <dbReference type="NCBI Taxonomy" id="6326"/>
    <lineage>
        <taxon>Eukaryota</taxon>
        <taxon>Metazoa</taxon>
        <taxon>Ecdysozoa</taxon>
        <taxon>Nematoda</taxon>
        <taxon>Chromadorea</taxon>
        <taxon>Rhabditida</taxon>
        <taxon>Tylenchina</taxon>
        <taxon>Tylenchomorpha</taxon>
        <taxon>Aphelenchoidea</taxon>
        <taxon>Aphelenchoididae</taxon>
        <taxon>Bursaphelenchus</taxon>
    </lineage>
</organism>
<dbReference type="EMBL" id="CAJFCV020000001">
    <property type="protein sequence ID" value="CAG9088833.1"/>
    <property type="molecule type" value="Genomic_DNA"/>
</dbReference>
<name>A0A1I7SF10_BURXY</name>
<evidence type="ECO:0000313" key="5">
    <source>
        <dbReference type="WBParaSite" id="BXY_1162100.1"/>
    </source>
</evidence>
<keyword evidence="4" id="KW-1185">Reference proteome</keyword>
<proteinExistence type="predicted"/>
<dbReference type="Proteomes" id="UP000659654">
    <property type="component" value="Unassembled WGS sequence"/>
</dbReference>
<gene>
    <name evidence="1" type="ORF">BXYJ_LOCUS2537</name>
</gene>
<reference evidence="2" key="2">
    <citation type="submission" date="2020-08" db="EMBL/GenBank/DDBJ databases">
        <authorList>
            <person name="Kikuchi T."/>
        </authorList>
    </citation>
    <scope>NUCLEOTIDE SEQUENCE</scope>
    <source>
        <strain evidence="1">Ka4C1</strain>
    </source>
</reference>
<accession>A0A1I7SF10</accession>
<evidence type="ECO:0000313" key="3">
    <source>
        <dbReference type="Proteomes" id="UP000095284"/>
    </source>
</evidence>
<dbReference type="Proteomes" id="UP000582659">
    <property type="component" value="Unassembled WGS sequence"/>
</dbReference>
<dbReference type="EMBL" id="CAJFDI010000001">
    <property type="protein sequence ID" value="CAD5211655.1"/>
    <property type="molecule type" value="Genomic_DNA"/>
</dbReference>